<dbReference type="InterPro" id="IPR016134">
    <property type="entry name" value="Dockerin_dom"/>
</dbReference>
<dbReference type="CDD" id="cd14256">
    <property type="entry name" value="Dockerin_I"/>
    <property type="match status" value="1"/>
</dbReference>
<keyword evidence="11" id="KW-0858">Xylan degradation</keyword>
<dbReference type="InterPro" id="IPR002509">
    <property type="entry name" value="NODB_dom"/>
</dbReference>
<dbReference type="SUPFAM" id="SSF63446">
    <property type="entry name" value="Type I dockerin domain"/>
    <property type="match status" value="1"/>
</dbReference>
<evidence type="ECO:0000313" key="11">
    <source>
        <dbReference type="EMBL" id="EMS69285.1"/>
    </source>
</evidence>
<dbReference type="PROSITE" id="PS51766">
    <property type="entry name" value="DOCKERIN"/>
    <property type="match status" value="1"/>
</dbReference>
<evidence type="ECO:0000259" key="10">
    <source>
        <dbReference type="PROSITE" id="PS51766"/>
    </source>
</evidence>
<dbReference type="PATRIC" id="fig|1195236.3.peg.5211"/>
<keyword evidence="7 11" id="KW-0326">Glycosidase</keyword>
<dbReference type="Pfam" id="PF01522">
    <property type="entry name" value="Polysacc_deac_1"/>
    <property type="match status" value="1"/>
</dbReference>
<evidence type="ECO:0000313" key="12">
    <source>
        <dbReference type="Proteomes" id="UP000014155"/>
    </source>
</evidence>
<evidence type="ECO:0000256" key="6">
    <source>
        <dbReference type="ARBA" id="ARBA00023277"/>
    </source>
</evidence>
<keyword evidence="8" id="KW-0624">Polysaccharide degradation</keyword>
<comment type="caution">
    <text evidence="11">The sequence shown here is derived from an EMBL/GenBank/DDBJ whole genome shotgun (WGS) entry which is preliminary data.</text>
</comment>
<dbReference type="SUPFAM" id="SSF88713">
    <property type="entry name" value="Glycoside hydrolase/deacetylase"/>
    <property type="match status" value="1"/>
</dbReference>
<dbReference type="PROSITE" id="PS51257">
    <property type="entry name" value="PROKAR_LIPOPROTEIN"/>
    <property type="match status" value="1"/>
</dbReference>
<dbReference type="Gene3D" id="3.20.20.370">
    <property type="entry name" value="Glycoside hydrolase/deacetylase"/>
    <property type="match status" value="1"/>
</dbReference>
<dbReference type="GO" id="GO:0008810">
    <property type="term" value="F:cellulase activity"/>
    <property type="evidence" value="ECO:0007669"/>
    <property type="project" value="UniProtKB-EC"/>
</dbReference>
<evidence type="ECO:0000256" key="8">
    <source>
        <dbReference type="ARBA" id="ARBA00023326"/>
    </source>
</evidence>
<keyword evidence="4 11" id="KW-0378">Hydrolase</keyword>
<dbReference type="RefSeq" id="WP_004630580.1">
    <property type="nucleotide sequence ID" value="NZ_AORV01000068.1"/>
</dbReference>
<dbReference type="eggNOG" id="COG0726">
    <property type="taxonomic scope" value="Bacteria"/>
</dbReference>
<comment type="catalytic activity">
    <reaction evidence="1">
        <text>Endohydrolysis of (1-&gt;4)-beta-D-glucosidic linkages in cellulose, lichenin and cereal beta-D-glucans.</text>
        <dbReference type="EC" id="3.2.1.4"/>
    </reaction>
</comment>
<dbReference type="EC" id="3.2.1.4" evidence="2"/>
<dbReference type="InterPro" id="IPR050248">
    <property type="entry name" value="Polysacc_deacetylase_ArnD"/>
</dbReference>
<name>S0FF35_RUMCE</name>
<dbReference type="Proteomes" id="UP000014155">
    <property type="component" value="Unassembled WGS sequence"/>
</dbReference>
<dbReference type="PANTHER" id="PTHR10587">
    <property type="entry name" value="GLYCOSYL TRANSFERASE-RELATED"/>
    <property type="match status" value="1"/>
</dbReference>
<evidence type="ECO:0000256" key="4">
    <source>
        <dbReference type="ARBA" id="ARBA00022801"/>
    </source>
</evidence>
<evidence type="ECO:0000259" key="9">
    <source>
        <dbReference type="PROSITE" id="PS51677"/>
    </source>
</evidence>
<feature type="domain" description="Dockerin" evidence="10">
    <location>
        <begin position="36"/>
        <end position="101"/>
    </location>
</feature>
<dbReference type="InterPro" id="IPR011330">
    <property type="entry name" value="Glyco_hydro/deAcase_b/a-brl"/>
</dbReference>
<evidence type="ECO:0000256" key="2">
    <source>
        <dbReference type="ARBA" id="ARBA00012601"/>
    </source>
</evidence>
<evidence type="ECO:0000256" key="3">
    <source>
        <dbReference type="ARBA" id="ARBA00022729"/>
    </source>
</evidence>
<feature type="domain" description="NodB homology" evidence="9">
    <location>
        <begin position="106"/>
        <end position="284"/>
    </location>
</feature>
<dbReference type="Pfam" id="PF00404">
    <property type="entry name" value="Dockerin_1"/>
    <property type="match status" value="1"/>
</dbReference>
<dbReference type="PANTHER" id="PTHR10587:SF125">
    <property type="entry name" value="POLYSACCHARIDE DEACETYLASE YHEN-RELATED"/>
    <property type="match status" value="1"/>
</dbReference>
<dbReference type="InterPro" id="IPR002105">
    <property type="entry name" value="Dockerin_1_rpt"/>
</dbReference>
<keyword evidence="3" id="KW-0732">Signal</keyword>
<dbReference type="STRING" id="1195236.CTER_5018"/>
<keyword evidence="5" id="KW-0136">Cellulose degradation</keyword>
<dbReference type="GO" id="GO:0045493">
    <property type="term" value="P:xylan catabolic process"/>
    <property type="evidence" value="ECO:0007669"/>
    <property type="project" value="UniProtKB-KW"/>
</dbReference>
<dbReference type="GO" id="GO:0016810">
    <property type="term" value="F:hydrolase activity, acting on carbon-nitrogen (but not peptide) bonds"/>
    <property type="evidence" value="ECO:0007669"/>
    <property type="project" value="InterPro"/>
</dbReference>
<dbReference type="CDD" id="cd10954">
    <property type="entry name" value="CE4_CtAXE_like"/>
    <property type="match status" value="1"/>
</dbReference>
<dbReference type="PROSITE" id="PS51677">
    <property type="entry name" value="NODB"/>
    <property type="match status" value="1"/>
</dbReference>
<organism evidence="11 12">
    <name type="scientific">Ruminiclostridium cellobioparum subsp. termitidis CT1112</name>
    <dbReference type="NCBI Taxonomy" id="1195236"/>
    <lineage>
        <taxon>Bacteria</taxon>
        <taxon>Bacillati</taxon>
        <taxon>Bacillota</taxon>
        <taxon>Clostridia</taxon>
        <taxon>Eubacteriales</taxon>
        <taxon>Oscillospiraceae</taxon>
        <taxon>Ruminiclostridium</taxon>
    </lineage>
</organism>
<gene>
    <name evidence="11" type="ORF">CTER_5018</name>
</gene>
<dbReference type="InterPro" id="IPR018247">
    <property type="entry name" value="EF_Hand_1_Ca_BS"/>
</dbReference>
<keyword evidence="12" id="KW-1185">Reference proteome</keyword>
<evidence type="ECO:0000256" key="1">
    <source>
        <dbReference type="ARBA" id="ARBA00000966"/>
    </source>
</evidence>
<dbReference type="InterPro" id="IPR036439">
    <property type="entry name" value="Dockerin_dom_sf"/>
</dbReference>
<keyword evidence="6" id="KW-0119">Carbohydrate metabolism</keyword>
<dbReference type="PROSITE" id="PS00018">
    <property type="entry name" value="EF_HAND_1"/>
    <property type="match status" value="1"/>
</dbReference>
<evidence type="ECO:0000256" key="7">
    <source>
        <dbReference type="ARBA" id="ARBA00023295"/>
    </source>
</evidence>
<protein>
    <recommendedName>
        <fullName evidence="2">cellulase</fullName>
        <ecNumber evidence="2">3.2.1.4</ecNumber>
    </recommendedName>
</protein>
<dbReference type="EMBL" id="AORV01000068">
    <property type="protein sequence ID" value="EMS69285.1"/>
    <property type="molecule type" value="Genomic_DNA"/>
</dbReference>
<dbReference type="AlphaFoldDB" id="S0FF35"/>
<evidence type="ECO:0000256" key="5">
    <source>
        <dbReference type="ARBA" id="ARBA00023001"/>
    </source>
</evidence>
<dbReference type="GO" id="GO:0030245">
    <property type="term" value="P:cellulose catabolic process"/>
    <property type="evidence" value="ECO:0007669"/>
    <property type="project" value="UniProtKB-KW"/>
</dbReference>
<proteinExistence type="predicted"/>
<sequence length="309" mass="33537">MYSLKNILGIFLVIMLVVACTFVQTPMTNAESNAAAAILYGDANGDGNVDSLDLAALKSYLLGRGTLASMEAADTNVDAAVDSIDLANLKKFLLGQISLPVRTYDKIAALTFDDGPDTQLTPLVLDKLDKYKVPATFMMIGQKVNDSTKPVIDRIIRSGCEIGNHSWGYSSMTGMSAADIRKSVSDTNAAIQRYSGTTPKFFRAPNLAINNTMLSAIDLTFVNGVTCNDWIQSTTAQERANLIINGARDGAIFLMHDVQPLPHPTPEALDIIIPTLQKQGYEFVTLSQLFERKGVKLSPTDDKAYTYVP</sequence>
<reference evidence="11 12" key="1">
    <citation type="journal article" date="2013" name="Genome Announc.">
        <title>Draft Genome Sequence of the Cellulolytic, Mesophilic, Anaerobic Bacterium Clostridium termitidis Strain CT1112 (DSM 5398).</title>
        <authorList>
            <person name="Lal S."/>
            <person name="Ramachandran U."/>
            <person name="Zhang X."/>
            <person name="Munir R."/>
            <person name="Sparling R."/>
            <person name="Levin D.B."/>
        </authorList>
    </citation>
    <scope>NUCLEOTIDE SEQUENCE [LARGE SCALE GENOMIC DNA]</scope>
    <source>
        <strain evidence="11 12">CT1112</strain>
    </source>
</reference>
<dbReference type="Gene3D" id="1.10.1330.10">
    <property type="entry name" value="Dockerin domain"/>
    <property type="match status" value="1"/>
</dbReference>
<accession>S0FF35</accession>